<gene>
    <name evidence="8" type="ORF">HZF24_14305</name>
</gene>
<dbReference type="EMBL" id="JACBNQ010000020">
    <property type="protein sequence ID" value="NYB75316.1"/>
    <property type="molecule type" value="Genomic_DNA"/>
</dbReference>
<keyword evidence="9" id="KW-1185">Reference proteome</keyword>
<dbReference type="PANTHER" id="PTHR30287:SF1">
    <property type="entry name" value="INNER MEMBRANE PROTEIN"/>
    <property type="match status" value="1"/>
</dbReference>
<keyword evidence="5 6" id="KW-0472">Membrane</keyword>
<feature type="domain" description="ABC3 transporter permease C-terminal" evidence="7">
    <location>
        <begin position="254"/>
        <end position="372"/>
    </location>
</feature>
<accession>A0A974BM25</accession>
<feature type="transmembrane region" description="Helical" evidence="6">
    <location>
        <begin position="343"/>
        <end position="364"/>
    </location>
</feature>
<comment type="subcellular location">
    <subcellularLocation>
        <location evidence="1">Cell membrane</location>
        <topology evidence="1">Multi-pass membrane protein</topology>
    </subcellularLocation>
</comment>
<dbReference type="AlphaFoldDB" id="A0A974BM25"/>
<feature type="transmembrane region" description="Helical" evidence="6">
    <location>
        <begin position="297"/>
        <end position="323"/>
    </location>
</feature>
<feature type="domain" description="ABC3 transporter permease C-terminal" evidence="7">
    <location>
        <begin position="623"/>
        <end position="724"/>
    </location>
</feature>
<evidence type="ECO:0000313" key="8">
    <source>
        <dbReference type="EMBL" id="NYB75316.1"/>
    </source>
</evidence>
<keyword evidence="2" id="KW-1003">Cell membrane</keyword>
<feature type="transmembrane region" description="Helical" evidence="6">
    <location>
        <begin position="702"/>
        <end position="724"/>
    </location>
</feature>
<feature type="transmembrane region" description="Helical" evidence="6">
    <location>
        <begin position="663"/>
        <end position="696"/>
    </location>
</feature>
<feature type="transmembrane region" description="Helical" evidence="6">
    <location>
        <begin position="249"/>
        <end position="268"/>
    </location>
</feature>
<dbReference type="GO" id="GO:0005886">
    <property type="term" value="C:plasma membrane"/>
    <property type="evidence" value="ECO:0007669"/>
    <property type="project" value="UniProtKB-SubCell"/>
</dbReference>
<protein>
    <submittedName>
        <fullName evidence="8">FtsX-like permease family protein</fullName>
    </submittedName>
</protein>
<evidence type="ECO:0000256" key="1">
    <source>
        <dbReference type="ARBA" id="ARBA00004651"/>
    </source>
</evidence>
<keyword evidence="4 6" id="KW-1133">Transmembrane helix</keyword>
<organism evidence="8 9">
    <name type="scientific">Sedimentibacter hydroxybenzoicus DSM 7310</name>
    <dbReference type="NCBI Taxonomy" id="1123245"/>
    <lineage>
        <taxon>Bacteria</taxon>
        <taxon>Bacillati</taxon>
        <taxon>Bacillota</taxon>
        <taxon>Tissierellia</taxon>
        <taxon>Sedimentibacter</taxon>
    </lineage>
</organism>
<keyword evidence="3 6" id="KW-0812">Transmembrane</keyword>
<evidence type="ECO:0000256" key="3">
    <source>
        <dbReference type="ARBA" id="ARBA00022692"/>
    </source>
</evidence>
<evidence type="ECO:0000256" key="2">
    <source>
        <dbReference type="ARBA" id="ARBA00022475"/>
    </source>
</evidence>
<dbReference type="Proteomes" id="UP000611629">
    <property type="component" value="Unassembled WGS sequence"/>
</dbReference>
<evidence type="ECO:0000256" key="4">
    <source>
        <dbReference type="ARBA" id="ARBA00022989"/>
    </source>
</evidence>
<dbReference type="InterPro" id="IPR038766">
    <property type="entry name" value="Membrane_comp_ABC_pdt"/>
</dbReference>
<feature type="transmembrane region" description="Helical" evidence="6">
    <location>
        <begin position="415"/>
        <end position="435"/>
    </location>
</feature>
<name>A0A974BM25_SEDHY</name>
<evidence type="ECO:0000313" key="9">
    <source>
        <dbReference type="Proteomes" id="UP000611629"/>
    </source>
</evidence>
<dbReference type="InterPro" id="IPR003838">
    <property type="entry name" value="ABC3_permease_C"/>
</dbReference>
<feature type="transmembrane region" description="Helical" evidence="6">
    <location>
        <begin position="21"/>
        <end position="39"/>
    </location>
</feature>
<comment type="caution">
    <text evidence="8">The sequence shown here is derived from an EMBL/GenBank/DDBJ whole genome shotgun (WGS) entry which is preliminary data.</text>
</comment>
<proteinExistence type="predicted"/>
<dbReference type="Pfam" id="PF02687">
    <property type="entry name" value="FtsX"/>
    <property type="match status" value="2"/>
</dbReference>
<dbReference type="PANTHER" id="PTHR30287">
    <property type="entry name" value="MEMBRANE COMPONENT OF PREDICTED ABC SUPERFAMILY METABOLITE UPTAKE TRANSPORTER"/>
    <property type="match status" value="1"/>
</dbReference>
<evidence type="ECO:0000259" key="7">
    <source>
        <dbReference type="Pfam" id="PF02687"/>
    </source>
</evidence>
<evidence type="ECO:0000256" key="6">
    <source>
        <dbReference type="SAM" id="Phobius"/>
    </source>
</evidence>
<sequence length="749" mass="83502">MVLNKRIFRMMRENFGRYTGIILLIFFASFTLVVMGGIGQNLGRLLTSFAENNRQEDISFTTDYPISDIGEIERELGLSMEDFISMDVELSQSQTLRLISPNQKINIPALNEGQDLSSSGQILLENLYAEANGYLPGSTIEINGKTFTVTGLISLPNYIYPLKNPFDILVSYSNFGVGIVGREDMEASGGYLRGYTVRFDDSNTSINQQAVILRERLENEGVNISDWIDNRNNKRMSVPWASVTGMQSMSIPIPIAMFLLCCIIVGIMNRRIIRAESVIIGTFYAQGYRRRELVRHYMVIPVLLPAIGGLSGVLLALPCLSPGVNAMLMYYNVPFTGIEWNVLHIALGVLLPIILMGVSSYFIIRRQLSQTPMELMKGDKHKTKVNALERVVNLEKFKFNTKYKLREQMRSISRLLFLLFGIMGASALMMLGFTIQNSLNHVFSSSTEGTYDFAYEYSFRQWHYGTAPEDAEVFSAEKFYPEGNEIMEFYVTGVQSDSEMIFLEDLNGNPLSVNQTIITRPLAERLKVGAGDTVSVIGKRDGKTYDFMIDAVSGTQAGQFIFMPIAELNIKLGLPKDAHIGYWSNIRLDIPGDQLSGMKSLEDVENAASEFMGPMLSAIIAMTASACIIGLIIIFLVTSLIIEESKKTISLFKIFGYKKKEVRSLVLGGTVYIVVVGFLLGIPLMALSMGGIYGYLGEQINMVLPVIVNPLYIIICFAAILLTYEVSKMMCARKVDRVAMSEALKSNAE</sequence>
<feature type="transmembrane region" description="Helical" evidence="6">
    <location>
        <begin position="615"/>
        <end position="642"/>
    </location>
</feature>
<evidence type="ECO:0000256" key="5">
    <source>
        <dbReference type="ARBA" id="ARBA00023136"/>
    </source>
</evidence>
<reference evidence="8" key="1">
    <citation type="submission" date="2020-07" db="EMBL/GenBank/DDBJ databases">
        <title>Genomic analysis of a strain of Sedimentibacter Hydroxybenzoicus DSM7310.</title>
        <authorList>
            <person name="Ma S."/>
        </authorList>
    </citation>
    <scope>NUCLEOTIDE SEQUENCE</scope>
    <source>
        <strain evidence="8">DSM 7310</strain>
    </source>
</reference>